<comment type="similarity">
    <text evidence="6">Belongs to the nlpA lipoprotein family.</text>
</comment>
<dbReference type="EMBL" id="CP145132">
    <property type="protein sequence ID" value="WWC55301.1"/>
    <property type="molecule type" value="Genomic_DNA"/>
</dbReference>
<evidence type="ECO:0000313" key="11">
    <source>
        <dbReference type="EMBL" id="WWC55301.1"/>
    </source>
</evidence>
<gene>
    <name evidence="11" type="ORF">DBT44_0003070</name>
    <name evidence="10" type="ORF">ODY61_02825</name>
</gene>
<protein>
    <recommendedName>
        <fullName evidence="6">Lipoprotein</fullName>
    </recommendedName>
</protein>
<evidence type="ECO:0000256" key="8">
    <source>
        <dbReference type="SAM" id="MobiDB-lite"/>
    </source>
</evidence>
<evidence type="ECO:0000256" key="7">
    <source>
        <dbReference type="PIRSR" id="PIRSR002854-1"/>
    </source>
</evidence>
<dbReference type="PROSITE" id="PS51257">
    <property type="entry name" value="PROKAR_LIPOPROTEIN"/>
    <property type="match status" value="1"/>
</dbReference>
<evidence type="ECO:0000313" key="10">
    <source>
        <dbReference type="EMBL" id="MCY3087050.1"/>
    </source>
</evidence>
<keyword evidence="2 9" id="KW-0732">Signal</keyword>
<dbReference type="Proteomes" id="UP001069047">
    <property type="component" value="Unassembled WGS sequence"/>
</dbReference>
<evidence type="ECO:0000256" key="3">
    <source>
        <dbReference type="ARBA" id="ARBA00023136"/>
    </source>
</evidence>
<feature type="compositionally biased region" description="Basic and acidic residues" evidence="8">
    <location>
        <begin position="280"/>
        <end position="291"/>
    </location>
</feature>
<dbReference type="SUPFAM" id="SSF53850">
    <property type="entry name" value="Periplasmic binding protein-like II"/>
    <property type="match status" value="1"/>
</dbReference>
<dbReference type="GO" id="GO:0016020">
    <property type="term" value="C:membrane"/>
    <property type="evidence" value="ECO:0007669"/>
    <property type="project" value="UniProtKB-SubCell"/>
</dbReference>
<dbReference type="InterPro" id="IPR004872">
    <property type="entry name" value="Lipoprotein_NlpA"/>
</dbReference>
<comment type="subcellular location">
    <subcellularLocation>
        <location evidence="1">Membrane</location>
        <topology evidence="1">Lipid-anchor</topology>
    </subcellularLocation>
</comment>
<accession>A0A1E9PH45</accession>
<keyword evidence="12" id="KW-1185">Reference proteome</keyword>
<proteinExistence type="inferred from homology"/>
<evidence type="ECO:0000256" key="6">
    <source>
        <dbReference type="PIRNR" id="PIRNR002854"/>
    </source>
</evidence>
<evidence type="ECO:0000256" key="5">
    <source>
        <dbReference type="ARBA" id="ARBA00023288"/>
    </source>
</evidence>
<reference evidence="11 12" key="1">
    <citation type="journal article" date="2020" name="J. Bacteriol.">
        <title>Aerococcus urinae Isolated from Women with Lower Urinary Tract Symptoms: In Vitro Aggregation and Genome Analysis.</title>
        <authorList>
            <person name="Hilt E.E."/>
            <person name="Putonti C."/>
            <person name="Thomas-White K."/>
            <person name="Lewis A.L."/>
            <person name="Visick K.L."/>
            <person name="Gilbert N.M."/>
            <person name="Wolfe A.J."/>
        </authorList>
    </citation>
    <scope>NUCLEOTIDE SEQUENCE [LARGE SCALE GENOMIC DNA]</scope>
    <source>
        <strain evidence="11 12">UMB1016</strain>
    </source>
</reference>
<evidence type="ECO:0000313" key="13">
    <source>
        <dbReference type="Proteomes" id="UP001069047"/>
    </source>
</evidence>
<dbReference type="Gene3D" id="3.40.190.10">
    <property type="entry name" value="Periplasmic binding protein-like II"/>
    <property type="match status" value="2"/>
</dbReference>
<evidence type="ECO:0000256" key="2">
    <source>
        <dbReference type="ARBA" id="ARBA00022729"/>
    </source>
</evidence>
<dbReference type="Proteomes" id="UP000250354">
    <property type="component" value="Chromosome"/>
</dbReference>
<dbReference type="PANTHER" id="PTHR30429">
    <property type="entry name" value="D-METHIONINE-BINDING LIPOPROTEIN METQ"/>
    <property type="match status" value="1"/>
</dbReference>
<dbReference type="AlphaFoldDB" id="A0A1E9PH45"/>
<accession>A0A9Q4DDL3</accession>
<dbReference type="Pfam" id="PF03180">
    <property type="entry name" value="Lipoprotein_9"/>
    <property type="match status" value="1"/>
</dbReference>
<feature type="lipid moiety-binding region" description="S-diacylglycerol cysteine" evidence="7">
    <location>
        <position position="20"/>
    </location>
</feature>
<evidence type="ECO:0000256" key="4">
    <source>
        <dbReference type="ARBA" id="ARBA00023139"/>
    </source>
</evidence>
<reference evidence="11" key="3">
    <citation type="submission" date="2024-02" db="EMBL/GenBank/DDBJ databases">
        <authorList>
            <person name="Choi B."/>
        </authorList>
    </citation>
    <scope>NUCLEOTIDE SEQUENCE</scope>
    <source>
        <strain evidence="11">UMB1016</strain>
    </source>
</reference>
<name>A0A1E9PH45_9LACT</name>
<reference evidence="10" key="2">
    <citation type="submission" date="2022-09" db="EMBL/GenBank/DDBJ databases">
        <title>Aerococcus urinae taxonomy study.</title>
        <authorList>
            <person name="Christensen J."/>
            <person name="Senneby E."/>
        </authorList>
    </citation>
    <scope>NUCLEOTIDE SEQUENCE</scope>
    <source>
        <strain evidence="10">LUND-41-B12</strain>
    </source>
</reference>
<evidence type="ECO:0000256" key="9">
    <source>
        <dbReference type="SAM" id="SignalP"/>
    </source>
</evidence>
<feature type="chain" id="PRO_5043657787" description="Lipoprotein" evidence="9">
    <location>
        <begin position="27"/>
        <end position="291"/>
    </location>
</feature>
<feature type="region of interest" description="Disordered" evidence="8">
    <location>
        <begin position="262"/>
        <end position="291"/>
    </location>
</feature>
<dbReference type="EMBL" id="JAOTMY010000001">
    <property type="protein sequence ID" value="MCY3087050.1"/>
    <property type="molecule type" value="Genomic_DNA"/>
</dbReference>
<dbReference type="GeneID" id="86857926"/>
<dbReference type="RefSeq" id="WP_070559349.1">
    <property type="nucleotide sequence ID" value="NZ_CAJHLG010000004.1"/>
</dbReference>
<keyword evidence="4" id="KW-0564">Palmitate</keyword>
<evidence type="ECO:0000256" key="1">
    <source>
        <dbReference type="ARBA" id="ARBA00004635"/>
    </source>
</evidence>
<keyword evidence="5 6" id="KW-0449">Lipoprotein</keyword>
<keyword evidence="3" id="KW-0472">Membrane</keyword>
<evidence type="ECO:0000313" key="12">
    <source>
        <dbReference type="Proteomes" id="UP000250354"/>
    </source>
</evidence>
<organism evidence="10 13">
    <name type="scientific">Aerococcus mictus</name>
    <dbReference type="NCBI Taxonomy" id="2976810"/>
    <lineage>
        <taxon>Bacteria</taxon>
        <taxon>Bacillati</taxon>
        <taxon>Bacillota</taxon>
        <taxon>Bacilli</taxon>
        <taxon>Lactobacillales</taxon>
        <taxon>Aerococcaceae</taxon>
        <taxon>Aerococcus</taxon>
    </lineage>
</organism>
<dbReference type="PIRSF" id="PIRSF002854">
    <property type="entry name" value="MetQ"/>
    <property type="match status" value="1"/>
</dbReference>
<sequence length="291" mass="31969">MKKWNVVLASALSLLLLGGCSKEAKAPEEGGTVTVGVAGENEEKIWTEVSDKLKDENIDLKVQLFSDYVQPNRAVQEGEIDMNAMQHVAYLLDYNKNNNADLVPIGYTYISAMVVYSDTVKDLKDLPQNAKVAIPNDATNGGRALLLLEQAGVLEIDDNAGITPTVNDITSNPKNIELVEMDAAQVPRALKDSDAIVANTNYAVSAGFDPNDGIFSDTDDLDNLGTQYKNIIAVKSENKDNEVYKKIVKAYQSEDVEKKIKEISGNADQKAWTDNDQPEEDFHKLQEEGQK</sequence>
<feature type="signal peptide" evidence="9">
    <location>
        <begin position="1"/>
        <end position="26"/>
    </location>
</feature>
<dbReference type="PANTHER" id="PTHR30429:SF3">
    <property type="entry name" value="LIPOPROTEIN"/>
    <property type="match status" value="1"/>
</dbReference>